<evidence type="ECO:0000256" key="1">
    <source>
        <dbReference type="SAM" id="SignalP"/>
    </source>
</evidence>
<reference evidence="2" key="1">
    <citation type="submission" date="2018-01" db="EMBL/GenBank/DDBJ databases">
        <title>An insight into the sialome of Amazonian anophelines.</title>
        <authorList>
            <person name="Ribeiro J.M."/>
            <person name="Scarpassa V."/>
            <person name="Calvo E."/>
        </authorList>
    </citation>
    <scope>NUCLEOTIDE SEQUENCE</scope>
    <source>
        <tissue evidence="2">Salivary glands</tissue>
    </source>
</reference>
<accession>A0A2M3ZMV9</accession>
<dbReference type="AlphaFoldDB" id="A0A2M3ZMV9"/>
<evidence type="ECO:0000313" key="2">
    <source>
        <dbReference type="EMBL" id="MBW29839.1"/>
    </source>
</evidence>
<feature type="signal peptide" evidence="1">
    <location>
        <begin position="1"/>
        <end position="23"/>
    </location>
</feature>
<feature type="chain" id="PRO_5014643143" evidence="1">
    <location>
        <begin position="24"/>
        <end position="178"/>
    </location>
</feature>
<organism evidence="2">
    <name type="scientific">Anopheles braziliensis</name>
    <dbReference type="NCBI Taxonomy" id="58242"/>
    <lineage>
        <taxon>Eukaryota</taxon>
        <taxon>Metazoa</taxon>
        <taxon>Ecdysozoa</taxon>
        <taxon>Arthropoda</taxon>
        <taxon>Hexapoda</taxon>
        <taxon>Insecta</taxon>
        <taxon>Pterygota</taxon>
        <taxon>Neoptera</taxon>
        <taxon>Endopterygota</taxon>
        <taxon>Diptera</taxon>
        <taxon>Nematocera</taxon>
        <taxon>Culicoidea</taxon>
        <taxon>Culicidae</taxon>
        <taxon>Anophelinae</taxon>
        <taxon>Anopheles</taxon>
    </lineage>
</organism>
<sequence>MPLGPRTMAVVRSVAAVAAAAAGVDVAGDDYSQRPNGTGHWCYWPMVPFSIVYRCWWQQSISMVRPPSNQPIQCHLQRHNIRPDSWAWYHVHRVVPASVAPAAAAAVVVAAADDDDGGSIRSVLRRYQPRTALLEQDCPDADVADAFVPNVLEVAVAAATVAAAAAAAAAVADALRID</sequence>
<name>A0A2M3ZMV9_9DIPT</name>
<keyword evidence="1" id="KW-0732">Signal</keyword>
<protein>
    <submittedName>
        <fullName evidence="2">Putative secreted peptide</fullName>
    </submittedName>
</protein>
<dbReference type="EMBL" id="GGFM01009088">
    <property type="protein sequence ID" value="MBW29839.1"/>
    <property type="molecule type" value="Transcribed_RNA"/>
</dbReference>
<proteinExistence type="predicted"/>